<gene>
    <name evidence="1" type="ORF">CEXT_624381</name>
</gene>
<evidence type="ECO:0000313" key="1">
    <source>
        <dbReference type="EMBL" id="GIY45266.1"/>
    </source>
</evidence>
<organism evidence="1 2">
    <name type="scientific">Caerostris extrusa</name>
    <name type="common">Bark spider</name>
    <name type="synonym">Caerostris bankana</name>
    <dbReference type="NCBI Taxonomy" id="172846"/>
    <lineage>
        <taxon>Eukaryota</taxon>
        <taxon>Metazoa</taxon>
        <taxon>Ecdysozoa</taxon>
        <taxon>Arthropoda</taxon>
        <taxon>Chelicerata</taxon>
        <taxon>Arachnida</taxon>
        <taxon>Araneae</taxon>
        <taxon>Araneomorphae</taxon>
        <taxon>Entelegynae</taxon>
        <taxon>Araneoidea</taxon>
        <taxon>Araneidae</taxon>
        <taxon>Caerostris</taxon>
    </lineage>
</organism>
<reference evidence="1 2" key="1">
    <citation type="submission" date="2021-06" db="EMBL/GenBank/DDBJ databases">
        <title>Caerostris extrusa draft genome.</title>
        <authorList>
            <person name="Kono N."/>
            <person name="Arakawa K."/>
        </authorList>
    </citation>
    <scope>NUCLEOTIDE SEQUENCE [LARGE SCALE GENOMIC DNA]</scope>
</reference>
<keyword evidence="2" id="KW-1185">Reference proteome</keyword>
<proteinExistence type="predicted"/>
<protein>
    <submittedName>
        <fullName evidence="1">Uncharacterized protein</fullName>
    </submittedName>
</protein>
<dbReference type="Proteomes" id="UP001054945">
    <property type="component" value="Unassembled WGS sequence"/>
</dbReference>
<accession>A0AAV4TIL3</accession>
<dbReference type="AlphaFoldDB" id="A0AAV4TIL3"/>
<comment type="caution">
    <text evidence="1">The sequence shown here is derived from an EMBL/GenBank/DDBJ whole genome shotgun (WGS) entry which is preliminary data.</text>
</comment>
<dbReference type="EMBL" id="BPLR01011254">
    <property type="protein sequence ID" value="GIY45266.1"/>
    <property type="molecule type" value="Genomic_DNA"/>
</dbReference>
<evidence type="ECO:0000313" key="2">
    <source>
        <dbReference type="Proteomes" id="UP001054945"/>
    </source>
</evidence>
<name>A0AAV4TIL3_CAEEX</name>
<sequence>MVNLQVQEIYGNEYLNGKPSRLTEKRYIMAEDTSFSDFHRFMAAEQKNLHARKTLFDKASTRNSWLQILLAEKRNGSLSAVNHHAS</sequence>